<dbReference type="PANTHER" id="PTHR43612:SF3">
    <property type="entry name" value="TRIFUNCTIONAL ENZYME SUBUNIT ALPHA, MITOCHONDRIAL"/>
    <property type="match status" value="1"/>
</dbReference>
<feature type="domain" description="3-hydroxyacyl-CoA dehydrogenase NAD binding" evidence="15">
    <location>
        <begin position="316"/>
        <end position="494"/>
    </location>
</feature>
<dbReference type="Pfam" id="PF02737">
    <property type="entry name" value="3HCDH_N"/>
    <property type="match status" value="1"/>
</dbReference>
<feature type="domain" description="3-hydroxyacyl-CoA dehydrogenase C-terminal" evidence="14">
    <location>
        <begin position="496"/>
        <end position="591"/>
    </location>
</feature>
<evidence type="ECO:0000256" key="10">
    <source>
        <dbReference type="ARBA" id="ARBA00023235"/>
    </source>
</evidence>
<comment type="similarity">
    <text evidence="2">In the central section; belongs to the 3-hydroxyacyl-CoA dehydrogenase family.</text>
</comment>
<keyword evidence="11" id="KW-0456">Lyase</keyword>
<dbReference type="InterPro" id="IPR001753">
    <property type="entry name" value="Enoyl-CoA_hydra/iso"/>
</dbReference>
<dbReference type="EC" id="4.2.1.17" evidence="4"/>
<dbReference type="STRING" id="368603.AYY16_17675"/>
<dbReference type="PANTHER" id="PTHR43612">
    <property type="entry name" value="TRIFUNCTIONAL ENZYME SUBUNIT ALPHA"/>
    <property type="match status" value="1"/>
</dbReference>
<evidence type="ECO:0000256" key="6">
    <source>
        <dbReference type="ARBA" id="ARBA00022963"/>
    </source>
</evidence>
<dbReference type="SUPFAM" id="SSF52096">
    <property type="entry name" value="ClpP/crotonase"/>
    <property type="match status" value="1"/>
</dbReference>
<evidence type="ECO:0000256" key="9">
    <source>
        <dbReference type="ARBA" id="ARBA00023098"/>
    </source>
</evidence>
<dbReference type="UniPathway" id="UPA00659"/>
<comment type="pathway">
    <text evidence="1">Lipid metabolism; fatty acid beta-oxidation.</text>
</comment>
<dbReference type="Gene3D" id="3.40.50.720">
    <property type="entry name" value="NAD(P)-binding Rossmann-like Domain"/>
    <property type="match status" value="1"/>
</dbReference>
<accession>A0A1B8HKD3</accession>
<organism evidence="16 17">
    <name type="scientific">Morganella psychrotolerans</name>
    <dbReference type="NCBI Taxonomy" id="368603"/>
    <lineage>
        <taxon>Bacteria</taxon>
        <taxon>Pseudomonadati</taxon>
        <taxon>Pseudomonadota</taxon>
        <taxon>Gammaproteobacteria</taxon>
        <taxon>Enterobacterales</taxon>
        <taxon>Morganellaceae</taxon>
        <taxon>Morganella</taxon>
    </lineage>
</organism>
<evidence type="ECO:0000259" key="14">
    <source>
        <dbReference type="Pfam" id="PF00725"/>
    </source>
</evidence>
<dbReference type="InterPro" id="IPR036291">
    <property type="entry name" value="NAD(P)-bd_dom_sf"/>
</dbReference>
<evidence type="ECO:0000313" key="17">
    <source>
        <dbReference type="Proteomes" id="UP000092247"/>
    </source>
</evidence>
<comment type="catalytic activity">
    <reaction evidence="13">
        <text>a (3S)-3-hydroxyacyl-CoA + NAD(+) = a 3-oxoacyl-CoA + NADH + H(+)</text>
        <dbReference type="Rhea" id="RHEA:22432"/>
        <dbReference type="ChEBI" id="CHEBI:15378"/>
        <dbReference type="ChEBI" id="CHEBI:57318"/>
        <dbReference type="ChEBI" id="CHEBI:57540"/>
        <dbReference type="ChEBI" id="CHEBI:57945"/>
        <dbReference type="ChEBI" id="CHEBI:90726"/>
        <dbReference type="EC" id="1.1.1.35"/>
    </reaction>
</comment>
<evidence type="ECO:0000256" key="12">
    <source>
        <dbReference type="ARBA" id="ARBA00023268"/>
    </source>
</evidence>
<dbReference type="GO" id="GO:0016509">
    <property type="term" value="F:long-chain (3S)-3-hydroxyacyl-CoA dehydrogenase (NAD+) activity"/>
    <property type="evidence" value="ECO:0007669"/>
    <property type="project" value="TreeGrafter"/>
</dbReference>
<dbReference type="NCBIfam" id="TIGR02437">
    <property type="entry name" value="FadB"/>
    <property type="match status" value="1"/>
</dbReference>
<dbReference type="InterPro" id="IPR006108">
    <property type="entry name" value="3HC_DH_C"/>
</dbReference>
<evidence type="ECO:0000259" key="15">
    <source>
        <dbReference type="Pfam" id="PF02737"/>
    </source>
</evidence>
<dbReference type="InterPro" id="IPR012799">
    <property type="entry name" value="FadB"/>
</dbReference>
<dbReference type="GO" id="GO:0008692">
    <property type="term" value="F:3-hydroxybutyryl-CoA epimerase activity"/>
    <property type="evidence" value="ECO:0007669"/>
    <property type="project" value="InterPro"/>
</dbReference>
<dbReference type="InterPro" id="IPR029045">
    <property type="entry name" value="ClpP/crotonase-like_dom_sf"/>
</dbReference>
<dbReference type="Gene3D" id="3.90.226.10">
    <property type="entry name" value="2-enoyl-CoA Hydratase, Chain A, domain 1"/>
    <property type="match status" value="1"/>
</dbReference>
<comment type="similarity">
    <text evidence="3">In the N-terminal section; belongs to the enoyl-CoA hydratase/isomerase family.</text>
</comment>
<dbReference type="NCBIfam" id="NF008727">
    <property type="entry name" value="PRK11730.1"/>
    <property type="match status" value="1"/>
</dbReference>
<dbReference type="InterPro" id="IPR050136">
    <property type="entry name" value="FA_oxidation_alpha_subunit"/>
</dbReference>
<dbReference type="InterPro" id="IPR006180">
    <property type="entry name" value="3-OHacyl-CoA_DH_CS"/>
</dbReference>
<keyword evidence="8" id="KW-0520">NAD</keyword>
<reference evidence="16 17" key="1">
    <citation type="submission" date="2016-06" db="EMBL/GenBank/DDBJ databases">
        <authorList>
            <person name="Kjaerup R.B."/>
            <person name="Dalgaard T.S."/>
            <person name="Juul-Madsen H.R."/>
        </authorList>
    </citation>
    <scope>NUCLEOTIDE SEQUENCE [LARGE SCALE GENOMIC DNA]</scope>
    <source>
        <strain evidence="16 17">GCSL-Mp3</strain>
    </source>
</reference>
<proteinExistence type="inferred from homology"/>
<evidence type="ECO:0000256" key="2">
    <source>
        <dbReference type="ARBA" id="ARBA00007005"/>
    </source>
</evidence>
<evidence type="ECO:0000256" key="7">
    <source>
        <dbReference type="ARBA" id="ARBA00023002"/>
    </source>
</evidence>
<dbReference type="EMBL" id="LZEX01000008">
    <property type="protein sequence ID" value="OBU09755.1"/>
    <property type="molecule type" value="Genomic_DNA"/>
</dbReference>
<name>A0A1B8HKD3_9GAMM</name>
<evidence type="ECO:0000313" key="16">
    <source>
        <dbReference type="EMBL" id="OBU09755.1"/>
    </source>
</evidence>
<dbReference type="RefSeq" id="WP_067422655.1">
    <property type="nucleotide sequence ID" value="NZ_LZEX01000008.1"/>
</dbReference>
<evidence type="ECO:0000256" key="4">
    <source>
        <dbReference type="ARBA" id="ARBA00012076"/>
    </source>
</evidence>
<dbReference type="Pfam" id="PF00378">
    <property type="entry name" value="ECH_1"/>
    <property type="match status" value="1"/>
</dbReference>
<dbReference type="AlphaFoldDB" id="A0A1B8HKD3"/>
<keyword evidence="10" id="KW-0413">Isomerase</keyword>
<dbReference type="InterPro" id="IPR006176">
    <property type="entry name" value="3-OHacyl-CoA_DH_NAD-bd"/>
</dbReference>
<keyword evidence="6" id="KW-0442">Lipid degradation</keyword>
<dbReference type="FunFam" id="3.40.50.720:FF:000009">
    <property type="entry name" value="Fatty oxidation complex, alpha subunit"/>
    <property type="match status" value="1"/>
</dbReference>
<evidence type="ECO:0000256" key="5">
    <source>
        <dbReference type="ARBA" id="ARBA00022832"/>
    </source>
</evidence>
<dbReference type="Gene3D" id="1.10.1040.50">
    <property type="match status" value="1"/>
</dbReference>
<dbReference type="Proteomes" id="UP000092247">
    <property type="component" value="Unassembled WGS sequence"/>
</dbReference>
<dbReference type="CDD" id="cd06558">
    <property type="entry name" value="crotonase-like"/>
    <property type="match status" value="1"/>
</dbReference>
<evidence type="ECO:0000256" key="3">
    <source>
        <dbReference type="ARBA" id="ARBA00008750"/>
    </source>
</evidence>
<dbReference type="GO" id="GO:0036125">
    <property type="term" value="C:fatty acid beta-oxidation multienzyme complex"/>
    <property type="evidence" value="ECO:0007669"/>
    <property type="project" value="InterPro"/>
</dbReference>
<evidence type="ECO:0000256" key="8">
    <source>
        <dbReference type="ARBA" id="ARBA00023027"/>
    </source>
</evidence>
<protein>
    <recommendedName>
        <fullName evidence="4">enoyl-CoA hydratase</fullName>
        <ecNumber evidence="4">4.2.1.17</ecNumber>
    </recommendedName>
</protein>
<comment type="caution">
    <text evidence="16">The sequence shown here is derived from an EMBL/GenBank/DDBJ whole genome shotgun (WGS) entry which is preliminary data.</text>
</comment>
<dbReference type="GO" id="GO:0004165">
    <property type="term" value="F:delta(3)-delta(2)-enoyl-CoA isomerase activity"/>
    <property type="evidence" value="ECO:0007669"/>
    <property type="project" value="InterPro"/>
</dbReference>
<keyword evidence="12" id="KW-0511">Multifunctional enzyme</keyword>
<dbReference type="GO" id="GO:0004300">
    <property type="term" value="F:enoyl-CoA hydratase activity"/>
    <property type="evidence" value="ECO:0007669"/>
    <property type="project" value="UniProtKB-EC"/>
</dbReference>
<dbReference type="InterPro" id="IPR008927">
    <property type="entry name" value="6-PGluconate_DH-like_C_sf"/>
</dbReference>
<evidence type="ECO:0000256" key="1">
    <source>
        <dbReference type="ARBA" id="ARBA00005005"/>
    </source>
</evidence>
<dbReference type="GO" id="GO:0070403">
    <property type="term" value="F:NAD+ binding"/>
    <property type="evidence" value="ECO:0007669"/>
    <property type="project" value="InterPro"/>
</dbReference>
<keyword evidence="9" id="KW-0443">Lipid metabolism</keyword>
<evidence type="ECO:0000256" key="13">
    <source>
        <dbReference type="ARBA" id="ARBA00049556"/>
    </source>
</evidence>
<sequence length="725" mass="78774">MLCHSESIKISWEKEGIAKLVFDAQDAINKLDTRTIASLNEAVTCLEKTEHLKGLIITSSKESFILGADITEFIALFDAPEEQLATWLNFANQLFNRLEDLPVPTVSALRKFTLGGGCECALTTDYRLATENLCIGLPETKLGIMPGFGGSVRLPRLIGCDNALELITQGKTVTAPEALKLGLIDGIVPDTELISSALMLLEQAISGSQDWRARRRQKISPLQLSPAELQMSFIPAKGLVRQKAGKHYPAPMAAVNAIEAGAEMPRDEALICEAAHFIPLTKTVSARALVSLFLNEQYVKGITRSLITQHDAPKQAAVIGAGIMGGGIAYQSACNGIPVILKDIQPAALQAGIDEATKLLEKQCQQGKLTLPQAAMIRAAIRPVLQYDGMDECDIVVEAVIENISVKQQVLADVEQQVSTGCILTSNTSSIPINKLAQVLKRPENFCGMHFFNPVPKMPLVEVIRGEKTSDSTIAAVVHYAHKMGKTPVVVGDCPGFFINRVLFPYLNAFSRLVSDGADIQVVDRVMEQEFGWPMGPALLLDVVGLDTASHAQQVMAEGYPDRMAVSSPDVISLLADLKRLGQKNRIGFYHHTADAKGRLQKQPDEQLDSILTPLGRTPRTFSADDIIDRLMIPMVNEVVRCYEEGIINSPAEADLALVYGLGFPPFRGGAFRYLDDTGTRAFCEKADRFSALGPLYAVPDSLLAHAVGNTSYYPQPGSNPIEKQ</sequence>
<evidence type="ECO:0000256" key="11">
    <source>
        <dbReference type="ARBA" id="ARBA00023239"/>
    </source>
</evidence>
<dbReference type="Pfam" id="PF00725">
    <property type="entry name" value="3HCDH"/>
    <property type="match status" value="1"/>
</dbReference>
<dbReference type="PROSITE" id="PS00067">
    <property type="entry name" value="3HCDH"/>
    <property type="match status" value="1"/>
</dbReference>
<gene>
    <name evidence="16" type="ORF">AYY17_18250</name>
</gene>
<keyword evidence="7" id="KW-0560">Oxidoreductase</keyword>
<keyword evidence="5" id="KW-0276">Fatty acid metabolism</keyword>
<dbReference type="GO" id="GO:0006635">
    <property type="term" value="P:fatty acid beta-oxidation"/>
    <property type="evidence" value="ECO:0007669"/>
    <property type="project" value="UniProtKB-UniPathway"/>
</dbReference>
<dbReference type="SUPFAM" id="SSF51735">
    <property type="entry name" value="NAD(P)-binding Rossmann-fold domains"/>
    <property type="match status" value="1"/>
</dbReference>
<dbReference type="SUPFAM" id="SSF48179">
    <property type="entry name" value="6-phosphogluconate dehydrogenase C-terminal domain-like"/>
    <property type="match status" value="2"/>
</dbReference>